<evidence type="ECO:0000256" key="1">
    <source>
        <dbReference type="SAM" id="MobiDB-lite"/>
    </source>
</evidence>
<keyword evidence="3" id="KW-1185">Reference proteome</keyword>
<organism evidence="2 3">
    <name type="scientific">Haematococcus lacustris</name>
    <name type="common">Green alga</name>
    <name type="synonym">Haematococcus pluvialis</name>
    <dbReference type="NCBI Taxonomy" id="44745"/>
    <lineage>
        <taxon>Eukaryota</taxon>
        <taxon>Viridiplantae</taxon>
        <taxon>Chlorophyta</taxon>
        <taxon>core chlorophytes</taxon>
        <taxon>Chlorophyceae</taxon>
        <taxon>CS clade</taxon>
        <taxon>Chlamydomonadales</taxon>
        <taxon>Haematococcaceae</taxon>
        <taxon>Haematococcus</taxon>
    </lineage>
</organism>
<dbReference type="AlphaFoldDB" id="A0A699YAK4"/>
<protein>
    <submittedName>
        <fullName evidence="2">Uncharacterized protein</fullName>
    </submittedName>
</protein>
<name>A0A699YAK4_HAELA</name>
<proteinExistence type="predicted"/>
<evidence type="ECO:0000313" key="3">
    <source>
        <dbReference type="Proteomes" id="UP000485058"/>
    </source>
</evidence>
<feature type="non-terminal residue" evidence="2">
    <location>
        <position position="1"/>
    </location>
</feature>
<evidence type="ECO:0000313" key="2">
    <source>
        <dbReference type="EMBL" id="GFH06361.1"/>
    </source>
</evidence>
<reference evidence="2 3" key="1">
    <citation type="submission" date="2020-02" db="EMBL/GenBank/DDBJ databases">
        <title>Draft genome sequence of Haematococcus lacustris strain NIES-144.</title>
        <authorList>
            <person name="Morimoto D."/>
            <person name="Nakagawa S."/>
            <person name="Yoshida T."/>
            <person name="Sawayama S."/>
        </authorList>
    </citation>
    <scope>NUCLEOTIDE SEQUENCE [LARGE SCALE GENOMIC DNA]</scope>
    <source>
        <strain evidence="2 3">NIES-144</strain>
    </source>
</reference>
<dbReference type="Proteomes" id="UP000485058">
    <property type="component" value="Unassembled WGS sequence"/>
</dbReference>
<gene>
    <name evidence="2" type="ORF">HaLaN_00978</name>
</gene>
<sequence length="21" mass="2279">MEDDGSEGAGEYFVDCIVDEV</sequence>
<dbReference type="EMBL" id="BLLF01000035">
    <property type="protein sequence ID" value="GFH06361.1"/>
    <property type="molecule type" value="Genomic_DNA"/>
</dbReference>
<feature type="region of interest" description="Disordered" evidence="1">
    <location>
        <begin position="1"/>
        <end position="21"/>
    </location>
</feature>
<accession>A0A699YAK4</accession>
<comment type="caution">
    <text evidence="2">The sequence shown here is derived from an EMBL/GenBank/DDBJ whole genome shotgun (WGS) entry which is preliminary data.</text>
</comment>